<organism evidence="1 2">
    <name type="scientific">Aspergillus mulundensis</name>
    <dbReference type="NCBI Taxonomy" id="1810919"/>
    <lineage>
        <taxon>Eukaryota</taxon>
        <taxon>Fungi</taxon>
        <taxon>Dikarya</taxon>
        <taxon>Ascomycota</taxon>
        <taxon>Pezizomycotina</taxon>
        <taxon>Eurotiomycetes</taxon>
        <taxon>Eurotiomycetidae</taxon>
        <taxon>Eurotiales</taxon>
        <taxon>Aspergillaceae</taxon>
        <taxon>Aspergillus</taxon>
        <taxon>Aspergillus subgen. Nidulantes</taxon>
    </lineage>
</organism>
<protein>
    <recommendedName>
        <fullName evidence="3">rRNA adenine N(6)-methyltransferase</fullName>
    </recommendedName>
</protein>
<dbReference type="EMBL" id="PVWQ01000003">
    <property type="protein sequence ID" value="RDW86727.1"/>
    <property type="molecule type" value="Genomic_DNA"/>
</dbReference>
<dbReference type="OrthoDB" id="16079at2759"/>
<dbReference type="SUPFAM" id="SSF53335">
    <property type="entry name" value="S-adenosyl-L-methionine-dependent methyltransferases"/>
    <property type="match status" value="1"/>
</dbReference>
<proteinExistence type="predicted"/>
<dbReference type="RefSeq" id="XP_026606251.1">
    <property type="nucleotide sequence ID" value="XM_026745385.1"/>
</dbReference>
<name>A0A3D8SK70_9EURO</name>
<reference evidence="1 2" key="1">
    <citation type="journal article" date="2018" name="IMA Fungus">
        <title>IMA Genome-F 9: Draft genome sequence of Annulohypoxylon stygium, Aspergillus mulundensis, Berkeleyomyces basicola (syn. Thielaviopsis basicola), Ceratocystis smalleyi, two Cercospora beticola strains, Coleophoma cylindrospora, Fusarium fracticaudum, Phialophora cf. hyalina, and Morchella septimelata.</title>
        <authorList>
            <person name="Wingfield B.D."/>
            <person name="Bills G.F."/>
            <person name="Dong Y."/>
            <person name="Huang W."/>
            <person name="Nel W.J."/>
            <person name="Swalarsk-Parry B.S."/>
            <person name="Vaghefi N."/>
            <person name="Wilken P.M."/>
            <person name="An Z."/>
            <person name="de Beer Z.W."/>
            <person name="De Vos L."/>
            <person name="Chen L."/>
            <person name="Duong T.A."/>
            <person name="Gao Y."/>
            <person name="Hammerbacher A."/>
            <person name="Kikkert J.R."/>
            <person name="Li Y."/>
            <person name="Li H."/>
            <person name="Li K."/>
            <person name="Li Q."/>
            <person name="Liu X."/>
            <person name="Ma X."/>
            <person name="Naidoo K."/>
            <person name="Pethybridge S.J."/>
            <person name="Sun J."/>
            <person name="Steenkamp E.T."/>
            <person name="van der Nest M.A."/>
            <person name="van Wyk S."/>
            <person name="Wingfield M.J."/>
            <person name="Xiong C."/>
            <person name="Yue Q."/>
            <person name="Zhang X."/>
        </authorList>
    </citation>
    <scope>NUCLEOTIDE SEQUENCE [LARGE SCALE GENOMIC DNA]</scope>
    <source>
        <strain evidence="1 2">DSM 5745</strain>
    </source>
</reference>
<dbReference type="GeneID" id="38113739"/>
<gene>
    <name evidence="1" type="ORF">DSM5745_03369</name>
</gene>
<evidence type="ECO:0008006" key="3">
    <source>
        <dbReference type="Google" id="ProtNLM"/>
    </source>
</evidence>
<sequence>MPPPAVENIFRNYKYAPVTKFPITSALHKGLPRTGVHRTKPNIVGPELCDDILKRLSPYLSRNTPVDVLDLWPGPGVLSSKVNDFLKPRRHVLIEPDLKYFRPHIESWSKGRSGCEVVQTQLYGLWDWQELLSKYLPEQGIQNSDNSGTLARNDTLLVLANPPGPRSHKDHFSGSRWIQVFMDECLQQSGLSAYGAVRLLVAMSSSDVYSVLPRAIAQRARPSLLTEQVALHAFEVASTVDEKIGTWAYHKDWEMITGGEQRVQERASKNNVVVPEGRAFPPIEPAPECPNLPTSALSSDGRSKRNIVHPYQPRPRTLQHDKYFTAFEELNKISPDSPKHKEAVKGLRKIISLMISENNQAYTRVQLADIQNKIDNLNKNISRYAASPQSQRSLKGVPDQVESLKASYEEIHSAIHFDTIRTLPLLRDNRRSAYHSHNFDEAVLLYDRRPFEPLLIDSNELYPRGIYRTLMYFEANPNPPAKRYLQQLDESQRELATRFFSAISYCLGVNGALTISNLMEKVLPAHTANDLVRAVPTLAIHASRRPKPNFEECPKTVHYDELGTMPREPVYGFQENLDYDLSDVSIRVLSSETIWSLAVEYAREGIHVDVVQLTRMLGGTTTSALSRDYRGESGDAKNKK</sequence>
<dbReference type="Gene3D" id="3.40.50.150">
    <property type="entry name" value="Vaccinia Virus protein VP39"/>
    <property type="match status" value="1"/>
</dbReference>
<dbReference type="AlphaFoldDB" id="A0A3D8SK70"/>
<evidence type="ECO:0000313" key="1">
    <source>
        <dbReference type="EMBL" id="RDW86727.1"/>
    </source>
</evidence>
<comment type="caution">
    <text evidence="1">The sequence shown here is derived from an EMBL/GenBank/DDBJ whole genome shotgun (WGS) entry which is preliminary data.</text>
</comment>
<dbReference type="InterPro" id="IPR029063">
    <property type="entry name" value="SAM-dependent_MTases_sf"/>
</dbReference>
<accession>A0A3D8SK70</accession>
<dbReference type="Proteomes" id="UP000256690">
    <property type="component" value="Unassembled WGS sequence"/>
</dbReference>
<keyword evidence="2" id="KW-1185">Reference proteome</keyword>
<evidence type="ECO:0000313" key="2">
    <source>
        <dbReference type="Proteomes" id="UP000256690"/>
    </source>
</evidence>